<sequence>MDLNKNLKQAMKNSAKGSVGDSKIIRLNEKLSVEESNECMPNPNGLLGLDDFKQDSRGKHNFAIEFAHSSGISTSENELAITDVIIAERDKLNDNKPSLNTAKTVESNDVVVNEGVILAKELILGRVHKSARDKILERLVIQTKQNTSPSSPKNATDEVTISRHDIHADSHFLSDSNCVILNCRHSDVLVTCKAWNCIKEKYAFCNVCQVNLQTGVEEHCAELTHETKLVESVCEWSEGAFMREQEPRIHCLICDVVFGRFLLEVHIKSILHSKNFKKTKALAEDMMKRIPNGTENAPSETRENIATEVKNTIFMVVPFKSLTEEFEPQNAQKSNRIVLVKHLEACADVDGRKTDEYFLLEFDTERILLTYNCWNSVTENRNCCLLCSSELLESVAEHCNGYVHSMNIKRKIVTHNFLRLINSTKTYCFICNEVSSPTEMEEHLKTGLHKKNLKRARTQAVKNQNGGYKPIKYGELLKEQFCARKRIQNKVRAINIARRMSNLYVEDILEYDTLEWDELPPYKCDRRHKRIRQVYGIHKSASLQIQTDGQLISRNENLSVVSPKKPWGNINWFQYAYCSLCKDNVDFNEIDSHCKSEMHEQKRKYNLKKSGKKKIEKSNGSSIVVTKLENASDERNAQLADKRIPLATKRQKGHIYPKLTTNLDRKMDGTCRALLNEEVNTMNKAKSKDNIVEEVINDCYDAIEKGIEAGVKTRICNDSATDGEKNEKILKKYFKEIAMDMSYPETDAAAAKSLLKGYSENTSNAFMEEQEHEASVKVRTKGWVTLQLGGRAMTITSHSYHGVYLRSLNTMGCVLCGVLKVPNEHILSKQHLNRLNSLKFKGVHLIRYLSKSSVHCAPCHRIVAVATLKDHFHSEDHERNVILASEVPGAVVLEEDCGESEISKSNECIKSEASVVQDVPFENDDVASQHVGLTVNSRTSPHTQIYSSSSMSESESTSYHRNTSIENIEHLQPRLANFEDHADANETEPVANIALICNVCNVYIPTFQQKLIHSLSSQHIANFRAFRSSSASQTVIADSIFTQIDKCHEKTRSLASIATPLPDSAATYTAVFEMVLLVTDSGGYSINISERDSTKVLYKWYSRKMAGNVCIFCNIVNKIGDTEILYEDDDVCVFRDIKPASRFHVLVIPKTHIEDVKHLTPDDKELVQKMLTIAKDMLSKNNFSISNARFGYHWPPFRSVKHLHLHAIAPESEMGYIAKMIFMKNSYCMFKYLFELSCDGDYHWTVFILWKKHLILKNKPNLPQDVNIKEDYPKEILDKRKQLQPQVEEEIKKGNIAYIKYDKLIVKKPKENREKRKRETSDSPKAPSEKKNNKKATREQSITHTTQNRY</sequence>
<dbReference type="SMART" id="SM00355">
    <property type="entry name" value="ZnF_C2H2"/>
    <property type="match status" value="3"/>
</dbReference>
<dbReference type="InterPro" id="IPR003604">
    <property type="entry name" value="Matrin/U1-like-C_Znf_C2H2"/>
</dbReference>
<comment type="catalytic activity">
    <reaction evidence="3">
        <text>adenosine 5'-phosphoramidate + H2O = NH4(+) + AMP</text>
        <dbReference type="Rhea" id="RHEA:67916"/>
        <dbReference type="ChEBI" id="CHEBI:15377"/>
        <dbReference type="ChEBI" id="CHEBI:28938"/>
        <dbReference type="ChEBI" id="CHEBI:57890"/>
        <dbReference type="ChEBI" id="CHEBI:456215"/>
    </reaction>
</comment>
<dbReference type="PANTHER" id="PTHR12486:SF5">
    <property type="entry name" value="ADENOSINE 5'-MONOPHOSPHORAMIDASE HINT3"/>
    <property type="match status" value="1"/>
</dbReference>
<evidence type="ECO:0000256" key="5">
    <source>
        <dbReference type="ARBA" id="ARBA00039802"/>
    </source>
</evidence>
<keyword evidence="13" id="KW-1185">Reference proteome</keyword>
<feature type="region of interest" description="Disordered" evidence="10">
    <location>
        <begin position="1309"/>
        <end position="1350"/>
    </location>
</feature>
<dbReference type="SUPFAM" id="SSF54197">
    <property type="entry name" value="HIT-like"/>
    <property type="match status" value="1"/>
</dbReference>
<dbReference type="GO" id="GO:0016787">
    <property type="term" value="F:hydrolase activity"/>
    <property type="evidence" value="ECO:0007669"/>
    <property type="project" value="UniProtKB-KW"/>
</dbReference>
<comment type="similarity">
    <text evidence="4">Belongs to the HINT family.</text>
</comment>
<feature type="active site" description="Tele-AMP-histidine intermediate" evidence="7">
    <location>
        <position position="1204"/>
    </location>
</feature>
<evidence type="ECO:0000256" key="6">
    <source>
        <dbReference type="ARBA" id="ARBA00042361"/>
    </source>
</evidence>
<dbReference type="InterPro" id="IPR001310">
    <property type="entry name" value="Histidine_triad_HIT"/>
</dbReference>
<evidence type="ECO:0000256" key="2">
    <source>
        <dbReference type="ARBA" id="ARBA00022801"/>
    </source>
</evidence>
<evidence type="ECO:0000256" key="9">
    <source>
        <dbReference type="PROSITE-ProRule" id="PRU00464"/>
    </source>
</evidence>
<feature type="compositionally biased region" description="Polar residues" evidence="10">
    <location>
        <begin position="1339"/>
        <end position="1350"/>
    </location>
</feature>
<dbReference type="OrthoDB" id="1915375at2759"/>
<proteinExistence type="inferred from homology"/>
<dbReference type="GO" id="GO:0003676">
    <property type="term" value="F:nucleic acid binding"/>
    <property type="evidence" value="ECO:0007669"/>
    <property type="project" value="InterPro"/>
</dbReference>
<accession>A0A4C1TJU1</accession>
<keyword evidence="2" id="KW-0378">Hydrolase</keyword>
<evidence type="ECO:0000259" key="11">
    <source>
        <dbReference type="PROSITE" id="PS51084"/>
    </source>
</evidence>
<dbReference type="EMBL" id="BGZK01000058">
    <property type="protein sequence ID" value="GBP13561.1"/>
    <property type="molecule type" value="Genomic_DNA"/>
</dbReference>
<feature type="short sequence motif" description="Histidine triad motif" evidence="8 9">
    <location>
        <begin position="1202"/>
        <end position="1206"/>
    </location>
</feature>
<dbReference type="Gene3D" id="3.30.428.10">
    <property type="entry name" value="HIT-like"/>
    <property type="match status" value="1"/>
</dbReference>
<gene>
    <name evidence="12" type="primary">hint3</name>
    <name evidence="12" type="ORF">EVAR_6907_1</name>
</gene>
<dbReference type="SMART" id="SM00451">
    <property type="entry name" value="ZnF_U1"/>
    <property type="match status" value="4"/>
</dbReference>
<dbReference type="PANTHER" id="PTHR12486">
    <property type="entry name" value="APRATAXIN-RELATED"/>
    <property type="match status" value="1"/>
</dbReference>
<evidence type="ECO:0000256" key="4">
    <source>
        <dbReference type="ARBA" id="ARBA00025764"/>
    </source>
</evidence>
<dbReference type="Pfam" id="PF11969">
    <property type="entry name" value="DcpS_C"/>
    <property type="match status" value="1"/>
</dbReference>
<evidence type="ECO:0000256" key="1">
    <source>
        <dbReference type="ARBA" id="ARBA00022741"/>
    </source>
</evidence>
<reference evidence="12 13" key="1">
    <citation type="journal article" date="2019" name="Commun. Biol.">
        <title>The bagworm genome reveals a unique fibroin gene that provides high tensile strength.</title>
        <authorList>
            <person name="Kono N."/>
            <person name="Nakamura H."/>
            <person name="Ohtoshi R."/>
            <person name="Tomita M."/>
            <person name="Numata K."/>
            <person name="Arakawa K."/>
        </authorList>
    </citation>
    <scope>NUCLEOTIDE SEQUENCE [LARGE SCALE GENOMIC DNA]</scope>
</reference>
<comment type="caution">
    <text evidence="12">The sequence shown here is derived from an EMBL/GenBank/DDBJ whole genome shotgun (WGS) entry which is preliminary data.</text>
</comment>
<dbReference type="Proteomes" id="UP000299102">
    <property type="component" value="Unassembled WGS sequence"/>
</dbReference>
<evidence type="ECO:0000256" key="3">
    <source>
        <dbReference type="ARBA" id="ARBA00024472"/>
    </source>
</evidence>
<dbReference type="InterPro" id="IPR011146">
    <property type="entry name" value="HIT-like"/>
</dbReference>
<dbReference type="STRING" id="151549.A0A4C1TJU1"/>
<dbReference type="PRINTS" id="PR00332">
    <property type="entry name" value="HISTRIAD"/>
</dbReference>
<evidence type="ECO:0000256" key="8">
    <source>
        <dbReference type="PIRSR" id="PIRSR601310-3"/>
    </source>
</evidence>
<dbReference type="InterPro" id="IPR013087">
    <property type="entry name" value="Znf_C2H2_type"/>
</dbReference>
<name>A0A4C1TJU1_EUMVA</name>
<evidence type="ECO:0000256" key="10">
    <source>
        <dbReference type="SAM" id="MobiDB-lite"/>
    </source>
</evidence>
<evidence type="ECO:0000313" key="13">
    <source>
        <dbReference type="Proteomes" id="UP000299102"/>
    </source>
</evidence>
<keyword evidence="1" id="KW-0547">Nucleotide-binding</keyword>
<evidence type="ECO:0000256" key="7">
    <source>
        <dbReference type="PIRSR" id="PIRSR601310-1"/>
    </source>
</evidence>
<dbReference type="InterPro" id="IPR036265">
    <property type="entry name" value="HIT-like_sf"/>
</dbReference>
<dbReference type="GO" id="GO:0000166">
    <property type="term" value="F:nucleotide binding"/>
    <property type="evidence" value="ECO:0007669"/>
    <property type="project" value="UniProtKB-KW"/>
</dbReference>
<evidence type="ECO:0000313" key="12">
    <source>
        <dbReference type="EMBL" id="GBP13561.1"/>
    </source>
</evidence>
<dbReference type="GO" id="GO:0008270">
    <property type="term" value="F:zinc ion binding"/>
    <property type="evidence" value="ECO:0007669"/>
    <property type="project" value="InterPro"/>
</dbReference>
<protein>
    <recommendedName>
        <fullName evidence="5">Adenosine 5'-monophosphoramidase HINT3</fullName>
    </recommendedName>
    <alternativeName>
        <fullName evidence="6">Histidine triad nucleotide-binding protein 3</fullName>
    </alternativeName>
</protein>
<feature type="compositionally biased region" description="Basic and acidic residues" evidence="10">
    <location>
        <begin position="1309"/>
        <end position="1331"/>
    </location>
</feature>
<organism evidence="12 13">
    <name type="scientific">Eumeta variegata</name>
    <name type="common">Bagworm moth</name>
    <name type="synonym">Eumeta japonica</name>
    <dbReference type="NCBI Taxonomy" id="151549"/>
    <lineage>
        <taxon>Eukaryota</taxon>
        <taxon>Metazoa</taxon>
        <taxon>Ecdysozoa</taxon>
        <taxon>Arthropoda</taxon>
        <taxon>Hexapoda</taxon>
        <taxon>Insecta</taxon>
        <taxon>Pterygota</taxon>
        <taxon>Neoptera</taxon>
        <taxon>Endopterygota</taxon>
        <taxon>Lepidoptera</taxon>
        <taxon>Glossata</taxon>
        <taxon>Ditrysia</taxon>
        <taxon>Tineoidea</taxon>
        <taxon>Psychidae</taxon>
        <taxon>Oiketicinae</taxon>
        <taxon>Eumeta</taxon>
    </lineage>
</organism>
<feature type="domain" description="HIT" evidence="11">
    <location>
        <begin position="1111"/>
        <end position="1219"/>
    </location>
</feature>
<dbReference type="PROSITE" id="PS51084">
    <property type="entry name" value="HIT_2"/>
    <property type="match status" value="1"/>
</dbReference>